<dbReference type="eggNOG" id="ENOG50331XZ">
    <property type="taxonomic scope" value="Bacteria"/>
</dbReference>
<protein>
    <submittedName>
        <fullName evidence="2">Uncharacterized protein</fullName>
    </submittedName>
</protein>
<evidence type="ECO:0000313" key="2">
    <source>
        <dbReference type="EMBL" id="ACB49387.1"/>
    </source>
</evidence>
<evidence type="ECO:0000256" key="1">
    <source>
        <dbReference type="SAM" id="SignalP"/>
    </source>
</evidence>
<feature type="signal peptide" evidence="1">
    <location>
        <begin position="1"/>
        <end position="28"/>
    </location>
</feature>
<dbReference type="Proteomes" id="UP000001203">
    <property type="component" value="Chromosome circular"/>
</dbReference>
<dbReference type="HOGENOM" id="CLU_1892737_0_0_3"/>
<proteinExistence type="predicted"/>
<gene>
    <name evidence="2" type="ordered locus">cce_0035</name>
</gene>
<dbReference type="EMBL" id="CP000806">
    <property type="protein sequence ID" value="ACB49387.1"/>
    <property type="molecule type" value="Genomic_DNA"/>
</dbReference>
<dbReference type="PROSITE" id="PS51257">
    <property type="entry name" value="PROKAR_LIPOPROTEIN"/>
    <property type="match status" value="1"/>
</dbReference>
<keyword evidence="1" id="KW-0732">Signal</keyword>
<evidence type="ECO:0000313" key="3">
    <source>
        <dbReference type="Proteomes" id="UP000001203"/>
    </source>
</evidence>
<dbReference type="RefSeq" id="WP_009543162.1">
    <property type="nucleotide sequence ID" value="NC_010546.1"/>
</dbReference>
<reference evidence="2 3" key="1">
    <citation type="journal article" date="2008" name="Proc. Natl. Acad. Sci. U.S.A.">
        <title>The genome of Cyanothece 51142, a unicellular diazotrophic cyanobacterium important in the marine nitrogen cycle.</title>
        <authorList>
            <person name="Welsh E.A."/>
            <person name="Liberton M."/>
            <person name="Stoeckel J."/>
            <person name="Loh T."/>
            <person name="Elvitigala T."/>
            <person name="Wang C."/>
            <person name="Wollam A."/>
            <person name="Fulton R.S."/>
            <person name="Clifton S.W."/>
            <person name="Jacobs J.M."/>
            <person name="Aurora R."/>
            <person name="Ghosh B.K."/>
            <person name="Sherman L.A."/>
            <person name="Smith R.D."/>
            <person name="Wilson R.K."/>
            <person name="Pakrasi H.B."/>
        </authorList>
    </citation>
    <scope>NUCLEOTIDE SEQUENCE [LARGE SCALE GENOMIC DNA]</scope>
    <source>
        <strain evidence="3">ATCC 51142 / BH68</strain>
    </source>
</reference>
<dbReference type="AlphaFoldDB" id="B1WYF7"/>
<keyword evidence="3" id="KW-1185">Reference proteome</keyword>
<feature type="chain" id="PRO_5002772440" evidence="1">
    <location>
        <begin position="29"/>
        <end position="134"/>
    </location>
</feature>
<accession>B1WYF7</accession>
<dbReference type="OrthoDB" id="582665at2"/>
<name>B1WYF7_CROS5</name>
<organism evidence="2 3">
    <name type="scientific">Crocosphaera subtropica (strain ATCC 51142 / BH68)</name>
    <name type="common">Cyanothece sp. (strain ATCC 51142)</name>
    <dbReference type="NCBI Taxonomy" id="43989"/>
    <lineage>
        <taxon>Bacteria</taxon>
        <taxon>Bacillati</taxon>
        <taxon>Cyanobacteriota</taxon>
        <taxon>Cyanophyceae</taxon>
        <taxon>Oscillatoriophycideae</taxon>
        <taxon>Chroococcales</taxon>
        <taxon>Aphanothecaceae</taxon>
        <taxon>Crocosphaera</taxon>
        <taxon>Crocosphaera subtropica</taxon>
    </lineage>
</organism>
<dbReference type="KEGG" id="cyt:cce_0035"/>
<sequence length="134" mass="15291">MMLRKIASVSILSLGACSSLLLSSPALASRHCKDVYLKVVNNTGNQIKVIDLDYYDPAYQKWRSEPVPNEVIPDGQVWQETRRLEKVNEKNIRIRVEYRIPDPERNGGWSREVLTKESSRQVCSPGKVYEITLG</sequence>